<evidence type="ECO:0000259" key="1">
    <source>
        <dbReference type="Pfam" id="PF13360"/>
    </source>
</evidence>
<gene>
    <name evidence="2" type="ORF">FIA58_018085</name>
</gene>
<dbReference type="Gene3D" id="2.130.10.10">
    <property type="entry name" value="YVTN repeat-like/Quinoprotein amine dehydrogenase"/>
    <property type="match status" value="1"/>
</dbReference>
<dbReference type="SUPFAM" id="SSF50998">
    <property type="entry name" value="Quinoprotein alcohol dehydrogenase-like"/>
    <property type="match status" value="1"/>
</dbReference>
<dbReference type="InterPro" id="IPR018391">
    <property type="entry name" value="PQQ_b-propeller_rpt"/>
</dbReference>
<comment type="caution">
    <text evidence="2">The sequence shown here is derived from an EMBL/GenBank/DDBJ whole genome shotgun (WGS) entry which is preliminary data.</text>
</comment>
<proteinExistence type="predicted"/>
<evidence type="ECO:0000313" key="3">
    <source>
        <dbReference type="Proteomes" id="UP000817854"/>
    </source>
</evidence>
<dbReference type="Proteomes" id="UP000817854">
    <property type="component" value="Unassembled WGS sequence"/>
</dbReference>
<accession>A0ABX0J0S5</accession>
<dbReference type="RefSeq" id="WP_140964104.1">
    <property type="nucleotide sequence ID" value="NZ_VEVQ02000015.1"/>
</dbReference>
<dbReference type="PANTHER" id="PTHR34512">
    <property type="entry name" value="CELL SURFACE PROTEIN"/>
    <property type="match status" value="1"/>
</dbReference>
<evidence type="ECO:0000313" key="2">
    <source>
        <dbReference type="EMBL" id="NHN27594.1"/>
    </source>
</evidence>
<dbReference type="PANTHER" id="PTHR34512:SF30">
    <property type="entry name" value="OUTER MEMBRANE PROTEIN ASSEMBLY FACTOR BAMB"/>
    <property type="match status" value="1"/>
</dbReference>
<dbReference type="InterPro" id="IPR011047">
    <property type="entry name" value="Quinoprotein_ADH-like_sf"/>
</dbReference>
<name>A0ABX0J0S5_9FLAO</name>
<reference evidence="3" key="1">
    <citation type="submission" date="2019-05" db="EMBL/GenBank/DDBJ databases">
        <title>Flavobacterium profundi sp. nov., isolated from a deep-sea seamount.</title>
        <authorList>
            <person name="Zhang D.-C."/>
        </authorList>
    </citation>
    <scope>NUCLEOTIDE SEQUENCE [LARGE SCALE GENOMIC DNA]</scope>
    <source>
        <strain evidence="3">EC11</strain>
    </source>
</reference>
<protein>
    <submittedName>
        <fullName evidence="2">PQQ-binding-like beta-propeller repeat protein</fullName>
    </submittedName>
</protein>
<dbReference type="SMART" id="SM00564">
    <property type="entry name" value="PQQ"/>
    <property type="match status" value="4"/>
</dbReference>
<sequence length="338" mass="38351">MLRHQKKKLKKNWTKTNFEAIADPFIYEGILYTATNGSFYAINPETGDFIWEYKIPGKATLPIFNNNYIIFGGYYIDCTLYALDKNTGKEIWTCRLGPNSASVLAEPICLNNLIYVFTGKTIYSISLENGKKTNSFKLKKKGARINIIIEDNKLYATTRNQLGKEEIECIDLQANELLWQIKTPNIGSNLIYCNQHLYYLNTNTELCEINPITGEMNSSKIVEVKNRVTNLHLCYNGTALYLCIGYHIIAFNITTSPWSLLWNFHSNATIGKMVVTKEVVYFATMGNGFFGLNTTTGKELFHENSEVRTKFSCAISPNKIIVAGSMSELELTAYSEKE</sequence>
<organism evidence="2 3">
    <name type="scientific">Flavobacterium jejuense</name>
    <dbReference type="NCBI Taxonomy" id="1544455"/>
    <lineage>
        <taxon>Bacteria</taxon>
        <taxon>Pseudomonadati</taxon>
        <taxon>Bacteroidota</taxon>
        <taxon>Flavobacteriia</taxon>
        <taxon>Flavobacteriales</taxon>
        <taxon>Flavobacteriaceae</taxon>
        <taxon>Flavobacterium</taxon>
    </lineage>
</organism>
<feature type="domain" description="Pyrrolo-quinoline quinone repeat" evidence="1">
    <location>
        <begin position="13"/>
        <end position="215"/>
    </location>
</feature>
<dbReference type="Pfam" id="PF13360">
    <property type="entry name" value="PQQ_2"/>
    <property type="match status" value="1"/>
</dbReference>
<dbReference type="EMBL" id="VEVQ02000015">
    <property type="protein sequence ID" value="NHN27594.1"/>
    <property type="molecule type" value="Genomic_DNA"/>
</dbReference>
<dbReference type="InterPro" id="IPR002372">
    <property type="entry name" value="PQQ_rpt_dom"/>
</dbReference>
<dbReference type="InterPro" id="IPR015943">
    <property type="entry name" value="WD40/YVTN_repeat-like_dom_sf"/>
</dbReference>
<reference evidence="2 3" key="3">
    <citation type="submission" date="2020-02" db="EMBL/GenBank/DDBJ databases">
        <title>Flavobacterium profundi sp. nov., isolated from a deep-sea seamount.</title>
        <authorList>
            <person name="Zhang D.-C."/>
        </authorList>
    </citation>
    <scope>NUCLEOTIDE SEQUENCE [LARGE SCALE GENOMIC DNA]</scope>
    <source>
        <strain evidence="2 3">EC11</strain>
    </source>
</reference>
<keyword evidence="3" id="KW-1185">Reference proteome</keyword>
<reference evidence="2 3" key="2">
    <citation type="submission" date="2019-05" db="EMBL/GenBank/DDBJ databases">
        <authorList>
            <person name="Lianzixin W."/>
        </authorList>
    </citation>
    <scope>NUCLEOTIDE SEQUENCE [LARGE SCALE GENOMIC DNA]</scope>
    <source>
        <strain evidence="2 3">EC11</strain>
    </source>
</reference>